<dbReference type="Pfam" id="PF10502">
    <property type="entry name" value="Peptidase_S26"/>
    <property type="match status" value="2"/>
</dbReference>
<comment type="caution">
    <text evidence="2">The sequence shown here is derived from an EMBL/GenBank/DDBJ whole genome shotgun (WGS) entry which is preliminary data.</text>
</comment>
<evidence type="ECO:0000259" key="1">
    <source>
        <dbReference type="Pfam" id="PF10502"/>
    </source>
</evidence>
<dbReference type="EMBL" id="JBCHKQ010000004">
    <property type="protein sequence ID" value="MEM5948583.1"/>
    <property type="molecule type" value="Genomic_DNA"/>
</dbReference>
<evidence type="ECO:0000313" key="2">
    <source>
        <dbReference type="EMBL" id="MEM5948583.1"/>
    </source>
</evidence>
<name>A0ABU9UD37_9SPIR</name>
<feature type="domain" description="Peptidase S26" evidence="1">
    <location>
        <begin position="4"/>
        <end position="83"/>
    </location>
</feature>
<reference evidence="2 3" key="1">
    <citation type="submission" date="2024-03" db="EMBL/GenBank/DDBJ databases">
        <title>Ignisphaera cupida sp. nov., a hyperthermophilic hydrolytic archaeon from a hot spring of Kamchatka, and proposal of Ignisphaeraceae fam. nov.</title>
        <authorList>
            <person name="Podosokorskaya O.A."/>
            <person name="Elcheninov A.G."/>
            <person name="Maltseva A.I."/>
            <person name="Zayulina K.S."/>
            <person name="Novikov A."/>
            <person name="Merkel A.Y."/>
        </authorList>
    </citation>
    <scope>NUCLEOTIDE SEQUENCE [LARGE SCALE GENOMIC DNA]</scope>
    <source>
        <strain evidence="2 3">38H-sp</strain>
    </source>
</reference>
<protein>
    <submittedName>
        <fullName evidence="2">S26 family signal peptidase</fullName>
    </submittedName>
</protein>
<dbReference type="Proteomes" id="UP001466331">
    <property type="component" value="Unassembled WGS sequence"/>
</dbReference>
<feature type="domain" description="Peptidase S26" evidence="1">
    <location>
        <begin position="88"/>
        <end position="118"/>
    </location>
</feature>
<sequence>MKHICIVIFIFLLISEIGFPAAVEGNSMQPAIRENKIVYVFTIVYGIRIPFSTRFIVRWGVPKEGSIVAFIDPMGNFSIKRCITRYKKEIYLEGDNKISSVDSRNYGYIPIENIIGNVLTFSD</sequence>
<accession>A0ABU9UD37</accession>
<proteinExistence type="predicted"/>
<evidence type="ECO:0000313" key="3">
    <source>
        <dbReference type="Proteomes" id="UP001466331"/>
    </source>
</evidence>
<organism evidence="2 3">
    <name type="scientific">Rarispira pelagica</name>
    <dbReference type="NCBI Taxonomy" id="3141764"/>
    <lineage>
        <taxon>Bacteria</taxon>
        <taxon>Pseudomonadati</taxon>
        <taxon>Spirochaetota</taxon>
        <taxon>Spirochaetia</taxon>
        <taxon>Winmispirales</taxon>
        <taxon>Winmispiraceae</taxon>
        <taxon>Rarispira</taxon>
    </lineage>
</organism>
<dbReference type="Gene3D" id="2.10.109.10">
    <property type="entry name" value="Umud Fragment, subunit A"/>
    <property type="match status" value="1"/>
</dbReference>
<keyword evidence="3" id="KW-1185">Reference proteome</keyword>
<dbReference type="InterPro" id="IPR019533">
    <property type="entry name" value="Peptidase_S26"/>
</dbReference>
<dbReference type="SUPFAM" id="SSF51306">
    <property type="entry name" value="LexA/Signal peptidase"/>
    <property type="match status" value="1"/>
</dbReference>
<dbReference type="InterPro" id="IPR036286">
    <property type="entry name" value="LexA/Signal_pep-like_sf"/>
</dbReference>
<gene>
    <name evidence="2" type="ORF">WKV44_08495</name>
</gene>
<dbReference type="RefSeq" id="WP_420070034.1">
    <property type="nucleotide sequence ID" value="NZ_JBCHKQ010000004.1"/>
</dbReference>
<dbReference type="CDD" id="cd06530">
    <property type="entry name" value="S26_SPase_I"/>
    <property type="match status" value="1"/>
</dbReference>